<dbReference type="EMBL" id="BGPR01044274">
    <property type="protein sequence ID" value="GBO21006.1"/>
    <property type="molecule type" value="Genomic_DNA"/>
</dbReference>
<comment type="caution">
    <text evidence="2">The sequence shown here is derived from an EMBL/GenBank/DDBJ whole genome shotgun (WGS) entry which is preliminary data.</text>
</comment>
<name>A0A4Y2VA79_ARAVE</name>
<dbReference type="AlphaFoldDB" id="A0A4Y2VA79"/>
<sequence>MLLLTGAVKNSPSWKKHSKTKLTPPRPFSSTRSVIQENVSFSQLFKTQKQQPMAVLTSISESPNINNQKITAIKNDLTVIFSTLREIQKIFSEIPGLFQMTQALNTTAVPSEKVATLIRHLTQSVKIPG</sequence>
<evidence type="ECO:0000256" key="1">
    <source>
        <dbReference type="SAM" id="MobiDB-lite"/>
    </source>
</evidence>
<accession>A0A4Y2VA79</accession>
<keyword evidence="3" id="KW-1185">Reference proteome</keyword>
<protein>
    <submittedName>
        <fullName evidence="2">Uncharacterized protein</fullName>
    </submittedName>
</protein>
<dbReference type="Proteomes" id="UP000499080">
    <property type="component" value="Unassembled WGS sequence"/>
</dbReference>
<evidence type="ECO:0000313" key="2">
    <source>
        <dbReference type="EMBL" id="GBO21006.1"/>
    </source>
</evidence>
<proteinExistence type="predicted"/>
<feature type="region of interest" description="Disordered" evidence="1">
    <location>
        <begin position="1"/>
        <end position="30"/>
    </location>
</feature>
<gene>
    <name evidence="2" type="ORF">AVEN_48302_1</name>
</gene>
<reference evidence="2 3" key="1">
    <citation type="journal article" date="2019" name="Sci. Rep.">
        <title>Orb-weaving spider Araneus ventricosus genome elucidates the spidroin gene catalogue.</title>
        <authorList>
            <person name="Kono N."/>
            <person name="Nakamura H."/>
            <person name="Ohtoshi R."/>
            <person name="Moran D.A.P."/>
            <person name="Shinohara A."/>
            <person name="Yoshida Y."/>
            <person name="Fujiwara M."/>
            <person name="Mori M."/>
            <person name="Tomita M."/>
            <person name="Arakawa K."/>
        </authorList>
    </citation>
    <scope>NUCLEOTIDE SEQUENCE [LARGE SCALE GENOMIC DNA]</scope>
</reference>
<organism evidence="2 3">
    <name type="scientific">Araneus ventricosus</name>
    <name type="common">Orbweaver spider</name>
    <name type="synonym">Epeira ventricosa</name>
    <dbReference type="NCBI Taxonomy" id="182803"/>
    <lineage>
        <taxon>Eukaryota</taxon>
        <taxon>Metazoa</taxon>
        <taxon>Ecdysozoa</taxon>
        <taxon>Arthropoda</taxon>
        <taxon>Chelicerata</taxon>
        <taxon>Arachnida</taxon>
        <taxon>Araneae</taxon>
        <taxon>Araneomorphae</taxon>
        <taxon>Entelegynae</taxon>
        <taxon>Araneoidea</taxon>
        <taxon>Araneidae</taxon>
        <taxon>Araneus</taxon>
    </lineage>
</organism>
<evidence type="ECO:0000313" key="3">
    <source>
        <dbReference type="Proteomes" id="UP000499080"/>
    </source>
</evidence>